<feature type="transmembrane region" description="Helical" evidence="6">
    <location>
        <begin position="447"/>
        <end position="471"/>
    </location>
</feature>
<keyword evidence="4 6" id="KW-0472">Membrane</keyword>
<evidence type="ECO:0000256" key="5">
    <source>
        <dbReference type="SAM" id="MobiDB-lite"/>
    </source>
</evidence>
<dbReference type="Gene3D" id="1.20.58.340">
    <property type="entry name" value="Magnesium transport protein CorA, transmembrane region"/>
    <property type="match status" value="1"/>
</dbReference>
<dbReference type="STRING" id="29845.A0A1V6S9I6"/>
<dbReference type="GO" id="GO:0046873">
    <property type="term" value="F:metal ion transmembrane transporter activity"/>
    <property type="evidence" value="ECO:0007669"/>
    <property type="project" value="InterPro"/>
</dbReference>
<dbReference type="EMBL" id="MDYP01000004">
    <property type="protein sequence ID" value="OQE10536.1"/>
    <property type="molecule type" value="Genomic_DNA"/>
</dbReference>
<dbReference type="SUPFAM" id="SSF144083">
    <property type="entry name" value="Magnesium transport protein CorA, transmembrane region"/>
    <property type="match status" value="1"/>
</dbReference>
<dbReference type="InterPro" id="IPR045863">
    <property type="entry name" value="CorA_TM1_TM2"/>
</dbReference>
<name>A0A1V6S9I6_9EURO</name>
<dbReference type="InterPro" id="IPR002523">
    <property type="entry name" value="MgTranspt_CorA/ZnTranspt_ZntB"/>
</dbReference>
<proteinExistence type="predicted"/>
<accession>A0A1V6S9I6</accession>
<dbReference type="AlphaFoldDB" id="A0A1V6S9I6"/>
<feature type="region of interest" description="Disordered" evidence="5">
    <location>
        <begin position="1"/>
        <end position="22"/>
    </location>
</feature>
<comment type="subcellular location">
    <subcellularLocation>
        <location evidence="1">Membrane</location>
        <topology evidence="1">Multi-pass membrane protein</topology>
    </subcellularLocation>
</comment>
<keyword evidence="3 6" id="KW-1133">Transmembrane helix</keyword>
<evidence type="ECO:0000256" key="4">
    <source>
        <dbReference type="ARBA" id="ARBA00023136"/>
    </source>
</evidence>
<feature type="transmembrane region" description="Helical" evidence="6">
    <location>
        <begin position="417"/>
        <end position="435"/>
    </location>
</feature>
<dbReference type="Proteomes" id="UP000191518">
    <property type="component" value="Unassembled WGS sequence"/>
</dbReference>
<comment type="caution">
    <text evidence="7">The sequence shown here is derived from an EMBL/GenBank/DDBJ whole genome shotgun (WGS) entry which is preliminary data.</text>
</comment>
<sequence length="589" mass="68629">MTAPTAQELPEAPIEHEVTDSPRQMGFQTYREYYMYGSTFPSQKHFYEKFFEENQLAYERRGNYTQAGSITMIDISASGSVSSPHVFPFLQEGQTDEKHQAEFQRATRCHGNDLRTRIVISDYWRHTLFYDIFALEYGLDPELLKAIFDYFNRPKGKIFDPRAVASFLPWDSCSKQKPGLLNLGYGRFALFLERQCGATVKHDLNIVFIFWTPPRRSRNDQNDIPISASILRSQFRFRRQLSVAPESVDPSTPFQFFTDYYDYYNDYKVFVNIYTTFLINWPRDRVSEAHLNAMVFLAPCLDFKFAELYTISTLLSESDEINRESLHIIWRALRVDIEASAASRDSWDRFWDPTLGDHQSRDIFEIDHDYAIKCTRRMESLFRDEQQLEVGRLSLEESKKAILQAELAIKEGKRMKMLTIIAFVFLPASLSTSTFGMNLRELDNPSVWVFVLTTVVIFAVSFLFWSAIYQFNLAIHAPRSRETTGEERPLSERLYCLFWLLRHRHMVFLFRSGIAISLLSDGRIGFQPACQNRTCKPGLIPTRRNYGNAETHDANRPCAYVTYHMSVHGVNQKVQPFSGVILNYRYDDN</sequence>
<protein>
    <submittedName>
        <fullName evidence="7">Uncharacterized protein</fullName>
    </submittedName>
</protein>
<evidence type="ECO:0000256" key="1">
    <source>
        <dbReference type="ARBA" id="ARBA00004141"/>
    </source>
</evidence>
<evidence type="ECO:0000256" key="2">
    <source>
        <dbReference type="ARBA" id="ARBA00022692"/>
    </source>
</evidence>
<dbReference type="Pfam" id="PF01544">
    <property type="entry name" value="CorA"/>
    <property type="match status" value="1"/>
</dbReference>
<keyword evidence="8" id="KW-1185">Reference proteome</keyword>
<reference evidence="8" key="1">
    <citation type="journal article" date="2017" name="Nat. Microbiol.">
        <title>Global analysis of biosynthetic gene clusters reveals vast potential of secondary metabolite production in Penicillium species.</title>
        <authorList>
            <person name="Nielsen J.C."/>
            <person name="Grijseels S."/>
            <person name="Prigent S."/>
            <person name="Ji B."/>
            <person name="Dainat J."/>
            <person name="Nielsen K.F."/>
            <person name="Frisvad J.C."/>
            <person name="Workman M."/>
            <person name="Nielsen J."/>
        </authorList>
    </citation>
    <scope>NUCLEOTIDE SEQUENCE [LARGE SCALE GENOMIC DNA]</scope>
    <source>
        <strain evidence="8">IBT 29486</strain>
    </source>
</reference>
<evidence type="ECO:0000256" key="3">
    <source>
        <dbReference type="ARBA" id="ARBA00022989"/>
    </source>
</evidence>
<dbReference type="GO" id="GO:0016020">
    <property type="term" value="C:membrane"/>
    <property type="evidence" value="ECO:0007669"/>
    <property type="project" value="UniProtKB-SubCell"/>
</dbReference>
<evidence type="ECO:0000313" key="7">
    <source>
        <dbReference type="EMBL" id="OQE10536.1"/>
    </source>
</evidence>
<gene>
    <name evidence="7" type="ORF">PENVUL_c004G01587</name>
</gene>
<evidence type="ECO:0000256" key="6">
    <source>
        <dbReference type="SAM" id="Phobius"/>
    </source>
</evidence>
<evidence type="ECO:0000313" key="8">
    <source>
        <dbReference type="Proteomes" id="UP000191518"/>
    </source>
</evidence>
<keyword evidence="2 6" id="KW-0812">Transmembrane</keyword>
<organism evidence="7 8">
    <name type="scientific">Penicillium vulpinum</name>
    <dbReference type="NCBI Taxonomy" id="29845"/>
    <lineage>
        <taxon>Eukaryota</taxon>
        <taxon>Fungi</taxon>
        <taxon>Dikarya</taxon>
        <taxon>Ascomycota</taxon>
        <taxon>Pezizomycotina</taxon>
        <taxon>Eurotiomycetes</taxon>
        <taxon>Eurotiomycetidae</taxon>
        <taxon>Eurotiales</taxon>
        <taxon>Aspergillaceae</taxon>
        <taxon>Penicillium</taxon>
    </lineage>
</organism>